<protein>
    <recommendedName>
        <fullName evidence="4">Integral membrane protein</fullName>
    </recommendedName>
</protein>
<proteinExistence type="predicted"/>
<dbReference type="AlphaFoldDB" id="A0A7W7QI80"/>
<feature type="transmembrane region" description="Helical" evidence="1">
    <location>
        <begin position="46"/>
        <end position="65"/>
    </location>
</feature>
<keyword evidence="1" id="KW-0472">Membrane</keyword>
<evidence type="ECO:0000256" key="1">
    <source>
        <dbReference type="SAM" id="Phobius"/>
    </source>
</evidence>
<evidence type="ECO:0008006" key="4">
    <source>
        <dbReference type="Google" id="ProtNLM"/>
    </source>
</evidence>
<comment type="caution">
    <text evidence="2">The sequence shown here is derived from an EMBL/GenBank/DDBJ whole genome shotgun (WGS) entry which is preliminary data.</text>
</comment>
<feature type="transmembrane region" description="Helical" evidence="1">
    <location>
        <begin position="104"/>
        <end position="126"/>
    </location>
</feature>
<keyword evidence="1" id="KW-0812">Transmembrane</keyword>
<name>A0A7W7QI80_9ACTN</name>
<gene>
    <name evidence="2" type="ORF">FHS44_001118</name>
</gene>
<feature type="transmembrane region" description="Helical" evidence="1">
    <location>
        <begin position="13"/>
        <end position="34"/>
    </location>
</feature>
<evidence type="ECO:0000313" key="3">
    <source>
        <dbReference type="Proteomes" id="UP000552644"/>
    </source>
</evidence>
<accession>A0A7W7QI80</accession>
<evidence type="ECO:0000313" key="2">
    <source>
        <dbReference type="EMBL" id="MBB4914046.1"/>
    </source>
</evidence>
<sequence length="130" mass="13325">MAPTTTTGPLLRLALRLDAVVTGVNGLAYLLLAGPINDLLGLAVPLQRGVGVFLLVYGVAVWLLAMPKTVNRGAVTAVIALNALWAVASVVELALGGLGTTTFGAVWVFAQALVVGGFAALQYVALRGDR</sequence>
<reference evidence="2 3" key="1">
    <citation type="submission" date="2020-08" db="EMBL/GenBank/DDBJ databases">
        <title>Genomic Encyclopedia of Type Strains, Phase III (KMG-III): the genomes of soil and plant-associated and newly described type strains.</title>
        <authorList>
            <person name="Whitman W."/>
        </authorList>
    </citation>
    <scope>NUCLEOTIDE SEQUENCE [LARGE SCALE GENOMIC DNA]</scope>
    <source>
        <strain evidence="2 3">CECT 8840</strain>
    </source>
</reference>
<keyword evidence="3" id="KW-1185">Reference proteome</keyword>
<feature type="transmembrane region" description="Helical" evidence="1">
    <location>
        <begin position="77"/>
        <end position="98"/>
    </location>
</feature>
<dbReference type="Proteomes" id="UP000552644">
    <property type="component" value="Unassembled WGS sequence"/>
</dbReference>
<dbReference type="EMBL" id="JACHJP010000001">
    <property type="protein sequence ID" value="MBB4914046.1"/>
    <property type="molecule type" value="Genomic_DNA"/>
</dbReference>
<organism evidence="2 3">
    <name type="scientific">Streptosporangium saharense</name>
    <dbReference type="NCBI Taxonomy" id="1706840"/>
    <lineage>
        <taxon>Bacteria</taxon>
        <taxon>Bacillati</taxon>
        <taxon>Actinomycetota</taxon>
        <taxon>Actinomycetes</taxon>
        <taxon>Streptosporangiales</taxon>
        <taxon>Streptosporangiaceae</taxon>
        <taxon>Streptosporangium</taxon>
    </lineage>
</organism>
<dbReference type="RefSeq" id="WP_184712742.1">
    <property type="nucleotide sequence ID" value="NZ_JACHJP010000001.1"/>
</dbReference>
<keyword evidence="1" id="KW-1133">Transmembrane helix</keyword>